<protein>
    <submittedName>
        <fullName evidence="2">Uncharacterized protein</fullName>
    </submittedName>
</protein>
<proteinExistence type="predicted"/>
<evidence type="ECO:0000313" key="2">
    <source>
        <dbReference type="EMBL" id="RKE45389.1"/>
    </source>
</evidence>
<dbReference type="Proteomes" id="UP000286246">
    <property type="component" value="Unassembled WGS sequence"/>
</dbReference>
<keyword evidence="1" id="KW-1133">Transmembrane helix</keyword>
<gene>
    <name evidence="2" type="ORF">DFQ12_4462</name>
</gene>
<comment type="caution">
    <text evidence="2">The sequence shown here is derived from an EMBL/GenBank/DDBJ whole genome shotgun (WGS) entry which is preliminary data.</text>
</comment>
<evidence type="ECO:0000256" key="1">
    <source>
        <dbReference type="SAM" id="Phobius"/>
    </source>
</evidence>
<feature type="transmembrane region" description="Helical" evidence="1">
    <location>
        <begin position="12"/>
        <end position="31"/>
    </location>
</feature>
<name>A0A420ALR7_SPHD1</name>
<keyword evidence="1" id="KW-0812">Transmembrane</keyword>
<dbReference type="OrthoDB" id="1268946at2"/>
<dbReference type="AlphaFoldDB" id="A0A420ALR7"/>
<dbReference type="RefSeq" id="WP_120261135.1">
    <property type="nucleotide sequence ID" value="NZ_RAPY01000005.1"/>
</dbReference>
<evidence type="ECO:0000313" key="3">
    <source>
        <dbReference type="Proteomes" id="UP000286246"/>
    </source>
</evidence>
<sequence>MSRSKILGVSKGLFIVFFYNLYILTAFSQSLQSSFFEKKIVQVLNNKSSQNNIDNLISVAKRGNPNNFLVLSYFINSNNHNFSRTKERNYLDLNLRLINSIMNSGDNAKGKKKWTAEISSRDINYKMNGQEFMLYEGYLFRYILEFLSIGGSNIDNETKNGILSFVEDNFFKWYDRSINQYNDVSLFIGARVHMGALWGSIAVYLNNMSSKKAVLTASKEVFTTFNSLLKKNMKKVTEGGKSCYIWNSSYDLSATKYLSSAKFKSWNKGTEVQDISHGNHVIQFILDCIKLKVGEWSNNDLLLLCNTLKERLWNAKKSNFHSLVNGQESNDKIIRTGSWKVSDGWLKLIKYDRSLVSIFREFYSNNRTQIDGNSMNYQFYTMILQ</sequence>
<keyword evidence="1" id="KW-0472">Membrane</keyword>
<keyword evidence="3" id="KW-1185">Reference proteome</keyword>
<organism evidence="2 3">
    <name type="scientific">Sphingobacterium detergens</name>
    <dbReference type="NCBI Taxonomy" id="1145106"/>
    <lineage>
        <taxon>Bacteria</taxon>
        <taxon>Pseudomonadati</taxon>
        <taxon>Bacteroidota</taxon>
        <taxon>Sphingobacteriia</taxon>
        <taxon>Sphingobacteriales</taxon>
        <taxon>Sphingobacteriaceae</taxon>
        <taxon>Sphingobacterium</taxon>
    </lineage>
</organism>
<accession>A0A420ALR7</accession>
<dbReference type="EMBL" id="RAPY01000005">
    <property type="protein sequence ID" value="RKE45389.1"/>
    <property type="molecule type" value="Genomic_DNA"/>
</dbReference>
<reference evidence="2 3" key="1">
    <citation type="submission" date="2018-09" db="EMBL/GenBank/DDBJ databases">
        <title>Genomic Encyclopedia of Type Strains, Phase III (KMG-III): the genomes of soil and plant-associated and newly described type strains.</title>
        <authorList>
            <person name="Whitman W."/>
        </authorList>
    </citation>
    <scope>NUCLEOTIDE SEQUENCE [LARGE SCALE GENOMIC DNA]</scope>
    <source>
        <strain evidence="2 3">CECT 7938</strain>
    </source>
</reference>